<gene>
    <name evidence="1" type="ORF">Dda_8146</name>
</gene>
<proteinExistence type="predicted"/>
<dbReference type="EMBL" id="JAQGDS010000011">
    <property type="protein sequence ID" value="KAJ6257257.1"/>
    <property type="molecule type" value="Genomic_DNA"/>
</dbReference>
<keyword evidence="2" id="KW-1185">Reference proteome</keyword>
<evidence type="ECO:0000313" key="2">
    <source>
        <dbReference type="Proteomes" id="UP001221413"/>
    </source>
</evidence>
<organism evidence="1 2">
    <name type="scientific">Drechslerella dactyloides</name>
    <name type="common">Nematode-trapping fungus</name>
    <name type="synonym">Arthrobotrys dactyloides</name>
    <dbReference type="NCBI Taxonomy" id="74499"/>
    <lineage>
        <taxon>Eukaryota</taxon>
        <taxon>Fungi</taxon>
        <taxon>Dikarya</taxon>
        <taxon>Ascomycota</taxon>
        <taxon>Pezizomycotina</taxon>
        <taxon>Orbiliomycetes</taxon>
        <taxon>Orbiliales</taxon>
        <taxon>Orbiliaceae</taxon>
        <taxon>Drechslerella</taxon>
    </lineage>
</organism>
<name>A0AAD6NGF9_DREDA</name>
<accession>A0AAD6NGF9</accession>
<evidence type="ECO:0000313" key="1">
    <source>
        <dbReference type="EMBL" id="KAJ6257257.1"/>
    </source>
</evidence>
<protein>
    <submittedName>
        <fullName evidence="1">Uncharacterized protein</fullName>
    </submittedName>
</protein>
<sequence>MCFYELRYHPACGHTAERLVRYCHGARTDPYHKCYGPKQRDREVTIENVKCPQKSCGGPPVSGPEQD</sequence>
<comment type="caution">
    <text evidence="1">The sequence shown here is derived from an EMBL/GenBank/DDBJ whole genome shotgun (WGS) entry which is preliminary data.</text>
</comment>
<reference evidence="1" key="1">
    <citation type="submission" date="2023-01" db="EMBL/GenBank/DDBJ databases">
        <title>The chitinases involved in constricting ring structure development in the nematode-trapping fungus Drechslerella dactyloides.</title>
        <authorList>
            <person name="Wang R."/>
            <person name="Zhang L."/>
            <person name="Tang P."/>
            <person name="Li S."/>
            <person name="Liang L."/>
        </authorList>
    </citation>
    <scope>NUCLEOTIDE SEQUENCE</scope>
    <source>
        <strain evidence="1">YMF1.00031</strain>
    </source>
</reference>
<dbReference type="Proteomes" id="UP001221413">
    <property type="component" value="Unassembled WGS sequence"/>
</dbReference>
<dbReference type="AlphaFoldDB" id="A0AAD6NGF9"/>